<dbReference type="InterPro" id="IPR001245">
    <property type="entry name" value="Ser-Thr/Tyr_kinase_cat_dom"/>
</dbReference>
<feature type="domain" description="EGF-like" evidence="20">
    <location>
        <begin position="287"/>
        <end position="323"/>
    </location>
</feature>
<dbReference type="GO" id="GO:0048544">
    <property type="term" value="P:recognition of pollen"/>
    <property type="evidence" value="ECO:0007669"/>
    <property type="project" value="InterPro"/>
</dbReference>
<dbReference type="PANTHER" id="PTHR32444:SF183">
    <property type="entry name" value="APPLE DOMAIN-CONTAINING PROTEIN"/>
    <property type="match status" value="1"/>
</dbReference>
<dbReference type="InterPro" id="IPR024171">
    <property type="entry name" value="SRK-like_kinase"/>
</dbReference>
<keyword evidence="24" id="KW-1185">Reference proteome</keyword>
<feature type="signal peptide" evidence="18">
    <location>
        <begin position="1"/>
        <end position="24"/>
    </location>
</feature>
<evidence type="ECO:0000256" key="11">
    <source>
        <dbReference type="ARBA" id="ARBA00023157"/>
    </source>
</evidence>
<dbReference type="GO" id="GO:0005524">
    <property type="term" value="F:ATP binding"/>
    <property type="evidence" value="ECO:0007669"/>
    <property type="project" value="UniProtKB-KW"/>
</dbReference>
<name>A0AAV8Q5E8_ENSVE</name>
<dbReference type="FunFam" id="1.10.510.10:FF:001722">
    <property type="entry name" value="G-type lectin S-receptor-like serine/threonine-protein kinase B120"/>
    <property type="match status" value="1"/>
</dbReference>
<comment type="similarity">
    <text evidence="15">Belongs to the protein kinase superfamily. Ser/Thr protein kinase family.</text>
</comment>
<dbReference type="PANTHER" id="PTHR32444">
    <property type="entry name" value="BULB-TYPE LECTIN DOMAIN-CONTAINING PROTEIN"/>
    <property type="match status" value="1"/>
</dbReference>
<dbReference type="Pfam" id="PF08276">
    <property type="entry name" value="PAN_2"/>
    <property type="match status" value="1"/>
</dbReference>
<dbReference type="FunFam" id="3.30.200.20:FF:000195">
    <property type="entry name" value="G-type lectin S-receptor-like serine/threonine-protein kinase"/>
    <property type="match status" value="1"/>
</dbReference>
<keyword evidence="3 15" id="KW-0808">Transferase</keyword>
<evidence type="ECO:0000256" key="14">
    <source>
        <dbReference type="ARBA" id="ARBA00048679"/>
    </source>
</evidence>
<dbReference type="Pfam" id="PF00954">
    <property type="entry name" value="S_locus_glycop"/>
    <property type="match status" value="1"/>
</dbReference>
<keyword evidence="6 15" id="KW-0547">Nucleotide-binding</keyword>
<keyword evidence="16" id="KW-0245">EGF-like domain</keyword>
<evidence type="ECO:0000256" key="2">
    <source>
        <dbReference type="ARBA" id="ARBA00022527"/>
    </source>
</evidence>
<dbReference type="SMART" id="SM00108">
    <property type="entry name" value="B_lectin"/>
    <property type="match status" value="1"/>
</dbReference>
<dbReference type="PIRSF" id="PIRSF000641">
    <property type="entry name" value="SRK"/>
    <property type="match status" value="1"/>
</dbReference>
<evidence type="ECO:0000256" key="18">
    <source>
        <dbReference type="SAM" id="SignalP"/>
    </source>
</evidence>
<comment type="catalytic activity">
    <reaction evidence="14 15">
        <text>L-seryl-[protein] + ATP = O-phospho-L-seryl-[protein] + ADP + H(+)</text>
        <dbReference type="Rhea" id="RHEA:17989"/>
        <dbReference type="Rhea" id="RHEA-COMP:9863"/>
        <dbReference type="Rhea" id="RHEA-COMP:11604"/>
        <dbReference type="ChEBI" id="CHEBI:15378"/>
        <dbReference type="ChEBI" id="CHEBI:29999"/>
        <dbReference type="ChEBI" id="CHEBI:30616"/>
        <dbReference type="ChEBI" id="CHEBI:83421"/>
        <dbReference type="ChEBI" id="CHEBI:456216"/>
        <dbReference type="EC" id="2.7.11.1"/>
    </reaction>
</comment>
<evidence type="ECO:0000256" key="4">
    <source>
        <dbReference type="ARBA" id="ARBA00022692"/>
    </source>
</evidence>
<dbReference type="InterPro" id="IPR003609">
    <property type="entry name" value="Pan_app"/>
</dbReference>
<dbReference type="InterPro" id="IPR021820">
    <property type="entry name" value="S-locus_recpt_kinase_C"/>
</dbReference>
<accession>A0AAV8Q5E8</accession>
<reference evidence="23 24" key="1">
    <citation type="submission" date="2022-12" db="EMBL/GenBank/DDBJ databases">
        <title>Chromosome-scale assembly of the Ensete ventricosum genome.</title>
        <authorList>
            <person name="Dussert Y."/>
            <person name="Stocks J."/>
            <person name="Wendawek A."/>
            <person name="Woldeyes F."/>
            <person name="Nichols R.A."/>
            <person name="Borrell J.S."/>
        </authorList>
    </citation>
    <scope>NUCLEOTIDE SEQUENCE [LARGE SCALE GENOMIC DNA]</scope>
    <source>
        <strain evidence="24">cv. Maze</strain>
        <tissue evidence="23">Seeds</tissue>
    </source>
</reference>
<dbReference type="EC" id="2.7.11.1" evidence="15"/>
<keyword evidence="5 18" id="KW-0732">Signal</keyword>
<dbReference type="InterPro" id="IPR000742">
    <property type="entry name" value="EGF"/>
</dbReference>
<dbReference type="GO" id="GO:0051707">
    <property type="term" value="P:response to other organism"/>
    <property type="evidence" value="ECO:0007669"/>
    <property type="project" value="UniProtKB-ARBA"/>
</dbReference>
<keyword evidence="4 17" id="KW-0812">Transmembrane</keyword>
<sequence>MMRRLFGASFLLYLLITLSSPSKGADTLTLDHPIADGGQPLISEGGSFALGFFSPTGSDSRYVGIWYNKISAPTVVWVANRQRPVTGKDGSLSVAANGTLVITGENSTVVWSSPSLDLSHPVVQLLDDGNFVVREADGNPSDPNNFAWQSFDYPTDTLLPGMKLGWNLTTRFNRQLTSWTNASDPASGEYTYGIDLRGEPQFFEWSGTRAVWRGGPWNGLQLTGVPQMTSYDKLSLQFFVDATQVVFVFHMIDASIVSRLVVNYSGTLQRLVWDDDSKFWNTLWYAPVDPCDTIFPCGPNAVCDTSRSPLCGCPQGFQPKNPTKWGFRDVSDGCVRKTEVDCRNGTDGFALVSGAKLPDTSSSTVEWFGTTLDQCRAKCLKNCSCTAYAQANISGSGSGCILWSTNLTDLRVYGGGGQDLYVRAAAADLDSESSHHRIHATAITVILALFILILALVGCCVWRRKKRSMPGMAISFTERHNDEGTEANDLDLPLFDLGTVADATGNFSIENKLGEGGFGPVYKGKLEDEQEIAVKRLSKSSLQGVDEFKNEVVLIAKLQHRNLVRLLGCCIQGGERMLIYEYMPNGSLDSFLFDTAKGWIFGGDETEVNTKRVVGTYGYMSPEYAMDGIFSVKSDVFSFGVLVLEIISGKKNRGIYDASRSLNLLGYTWSLWREGKGLDLVDEAIGDSYPKAEVLRCMKVGLLCVQERPEDRPTMSAVLLMLGSDSPLLPQPRQPGFVAIRGPLEPDSSTSKQDSLSINNVSVTMFEGR</sequence>
<dbReference type="AlphaFoldDB" id="A0AAV8Q5E8"/>
<evidence type="ECO:0000256" key="3">
    <source>
        <dbReference type="ARBA" id="ARBA00022679"/>
    </source>
</evidence>
<evidence type="ECO:0000313" key="23">
    <source>
        <dbReference type="EMBL" id="KAJ8470227.1"/>
    </source>
</evidence>
<dbReference type="InterPro" id="IPR011009">
    <property type="entry name" value="Kinase-like_dom_sf"/>
</dbReference>
<dbReference type="Proteomes" id="UP001222027">
    <property type="component" value="Unassembled WGS sequence"/>
</dbReference>
<dbReference type="CDD" id="cd01098">
    <property type="entry name" value="PAN_AP_plant"/>
    <property type="match status" value="1"/>
</dbReference>
<dbReference type="InterPro" id="IPR036426">
    <property type="entry name" value="Bulb-type_lectin_dom_sf"/>
</dbReference>
<feature type="domain" description="Protein kinase" evidence="19">
    <location>
        <begin position="507"/>
        <end position="769"/>
    </location>
</feature>
<feature type="transmembrane region" description="Helical" evidence="17">
    <location>
        <begin position="438"/>
        <end position="462"/>
    </location>
</feature>
<evidence type="ECO:0000256" key="13">
    <source>
        <dbReference type="ARBA" id="ARBA00047899"/>
    </source>
</evidence>
<evidence type="ECO:0000256" key="5">
    <source>
        <dbReference type="ARBA" id="ARBA00022729"/>
    </source>
</evidence>
<keyword evidence="7 15" id="KW-0418">Kinase</keyword>
<keyword evidence="9 17" id="KW-1133">Transmembrane helix</keyword>
<comment type="catalytic activity">
    <reaction evidence="13 15">
        <text>L-threonyl-[protein] + ATP = O-phospho-L-threonyl-[protein] + ADP + H(+)</text>
        <dbReference type="Rhea" id="RHEA:46608"/>
        <dbReference type="Rhea" id="RHEA-COMP:11060"/>
        <dbReference type="Rhea" id="RHEA-COMP:11605"/>
        <dbReference type="ChEBI" id="CHEBI:15378"/>
        <dbReference type="ChEBI" id="CHEBI:30013"/>
        <dbReference type="ChEBI" id="CHEBI:30616"/>
        <dbReference type="ChEBI" id="CHEBI:61977"/>
        <dbReference type="ChEBI" id="CHEBI:456216"/>
        <dbReference type="EC" id="2.7.11.1"/>
    </reaction>
</comment>
<gene>
    <name evidence="23" type="ORF">OPV22_024570</name>
</gene>
<dbReference type="CDD" id="cd00028">
    <property type="entry name" value="B_lectin"/>
    <property type="match status" value="1"/>
</dbReference>
<evidence type="ECO:0000256" key="1">
    <source>
        <dbReference type="ARBA" id="ARBA00004479"/>
    </source>
</evidence>
<feature type="domain" description="Apple" evidence="22">
    <location>
        <begin position="342"/>
        <end position="425"/>
    </location>
</feature>
<dbReference type="Pfam" id="PF11883">
    <property type="entry name" value="DUF3403"/>
    <property type="match status" value="1"/>
</dbReference>
<keyword evidence="8 15" id="KW-0067">ATP-binding</keyword>
<evidence type="ECO:0000259" key="22">
    <source>
        <dbReference type="PROSITE" id="PS50948"/>
    </source>
</evidence>
<dbReference type="EMBL" id="JAQQAF010000007">
    <property type="protein sequence ID" value="KAJ8470227.1"/>
    <property type="molecule type" value="Genomic_DNA"/>
</dbReference>
<dbReference type="Pfam" id="PF01453">
    <property type="entry name" value="B_lectin"/>
    <property type="match status" value="1"/>
</dbReference>
<feature type="domain" description="Bulb-type lectin" evidence="21">
    <location>
        <begin position="25"/>
        <end position="146"/>
    </location>
</feature>
<dbReference type="GO" id="GO:0016020">
    <property type="term" value="C:membrane"/>
    <property type="evidence" value="ECO:0007669"/>
    <property type="project" value="UniProtKB-SubCell"/>
</dbReference>
<evidence type="ECO:0000259" key="20">
    <source>
        <dbReference type="PROSITE" id="PS50026"/>
    </source>
</evidence>
<keyword evidence="11" id="KW-1015">Disulfide bond</keyword>
<evidence type="ECO:0000256" key="8">
    <source>
        <dbReference type="ARBA" id="ARBA00022840"/>
    </source>
</evidence>
<dbReference type="Gene3D" id="3.30.200.20">
    <property type="entry name" value="Phosphorylase Kinase, domain 1"/>
    <property type="match status" value="1"/>
</dbReference>
<comment type="caution">
    <text evidence="16">Lacks conserved residue(s) required for the propagation of feature annotation.</text>
</comment>
<evidence type="ECO:0000259" key="21">
    <source>
        <dbReference type="PROSITE" id="PS50927"/>
    </source>
</evidence>
<dbReference type="SUPFAM" id="SSF56112">
    <property type="entry name" value="Protein kinase-like (PK-like)"/>
    <property type="match status" value="1"/>
</dbReference>
<dbReference type="InterPro" id="IPR000719">
    <property type="entry name" value="Prot_kinase_dom"/>
</dbReference>
<evidence type="ECO:0000256" key="17">
    <source>
        <dbReference type="SAM" id="Phobius"/>
    </source>
</evidence>
<dbReference type="InterPro" id="IPR001480">
    <property type="entry name" value="Bulb-type_lectin_dom"/>
</dbReference>
<dbReference type="SMART" id="SM00473">
    <property type="entry name" value="PAN_AP"/>
    <property type="match status" value="1"/>
</dbReference>
<dbReference type="FunFam" id="2.90.10.10:FF:000005">
    <property type="entry name" value="G-type lectin S-receptor-like serine/threonine-protein kinase"/>
    <property type="match status" value="1"/>
</dbReference>
<dbReference type="GO" id="GO:0004674">
    <property type="term" value="F:protein serine/threonine kinase activity"/>
    <property type="evidence" value="ECO:0007669"/>
    <property type="project" value="UniProtKB-KW"/>
</dbReference>
<comment type="caution">
    <text evidence="23">The sequence shown here is derived from an EMBL/GenBank/DDBJ whole genome shotgun (WGS) entry which is preliminary data.</text>
</comment>
<feature type="chain" id="PRO_5043440350" description="Receptor-like serine/threonine-protein kinase" evidence="18">
    <location>
        <begin position="25"/>
        <end position="769"/>
    </location>
</feature>
<evidence type="ECO:0000256" key="12">
    <source>
        <dbReference type="ARBA" id="ARBA00023180"/>
    </source>
</evidence>
<dbReference type="PROSITE" id="PS50026">
    <property type="entry name" value="EGF_3"/>
    <property type="match status" value="1"/>
</dbReference>
<keyword evidence="10 17" id="KW-0472">Membrane</keyword>
<evidence type="ECO:0000256" key="15">
    <source>
        <dbReference type="PIRNR" id="PIRNR000641"/>
    </source>
</evidence>
<evidence type="ECO:0000259" key="19">
    <source>
        <dbReference type="PROSITE" id="PS50011"/>
    </source>
</evidence>
<dbReference type="Gene3D" id="1.10.510.10">
    <property type="entry name" value="Transferase(Phosphotransferase) domain 1"/>
    <property type="match status" value="1"/>
</dbReference>
<evidence type="ECO:0000256" key="7">
    <source>
        <dbReference type="ARBA" id="ARBA00022777"/>
    </source>
</evidence>
<evidence type="ECO:0000256" key="9">
    <source>
        <dbReference type="ARBA" id="ARBA00022989"/>
    </source>
</evidence>
<dbReference type="Gene3D" id="2.90.10.10">
    <property type="entry name" value="Bulb-type lectin domain"/>
    <property type="match status" value="1"/>
</dbReference>
<dbReference type="InterPro" id="IPR000858">
    <property type="entry name" value="S_locus_glycoprot_dom"/>
</dbReference>
<protein>
    <recommendedName>
        <fullName evidence="15">Receptor-like serine/threonine-protein kinase</fullName>
        <ecNumber evidence="15">2.7.11.1</ecNumber>
    </recommendedName>
</protein>
<dbReference type="PROSITE" id="PS50927">
    <property type="entry name" value="BULB_LECTIN"/>
    <property type="match status" value="1"/>
</dbReference>
<organism evidence="23 24">
    <name type="scientific">Ensete ventricosum</name>
    <name type="common">Abyssinian banana</name>
    <name type="synonym">Musa ensete</name>
    <dbReference type="NCBI Taxonomy" id="4639"/>
    <lineage>
        <taxon>Eukaryota</taxon>
        <taxon>Viridiplantae</taxon>
        <taxon>Streptophyta</taxon>
        <taxon>Embryophyta</taxon>
        <taxon>Tracheophyta</taxon>
        <taxon>Spermatophyta</taxon>
        <taxon>Magnoliopsida</taxon>
        <taxon>Liliopsida</taxon>
        <taxon>Zingiberales</taxon>
        <taxon>Musaceae</taxon>
        <taxon>Ensete</taxon>
    </lineage>
</organism>
<dbReference type="PROSITE" id="PS50948">
    <property type="entry name" value="PAN"/>
    <property type="match status" value="1"/>
</dbReference>
<keyword evidence="2 15" id="KW-0723">Serine/threonine-protein kinase</keyword>
<dbReference type="CDD" id="cd00054">
    <property type="entry name" value="EGF_CA"/>
    <property type="match status" value="1"/>
</dbReference>
<comment type="subcellular location">
    <subcellularLocation>
        <location evidence="1">Membrane</location>
        <topology evidence="1">Single-pass type I membrane protein</topology>
    </subcellularLocation>
</comment>
<evidence type="ECO:0000256" key="6">
    <source>
        <dbReference type="ARBA" id="ARBA00022741"/>
    </source>
</evidence>
<evidence type="ECO:0000256" key="10">
    <source>
        <dbReference type="ARBA" id="ARBA00023136"/>
    </source>
</evidence>
<dbReference type="PROSITE" id="PS50011">
    <property type="entry name" value="PROTEIN_KINASE_DOM"/>
    <property type="match status" value="1"/>
</dbReference>
<evidence type="ECO:0000256" key="16">
    <source>
        <dbReference type="PROSITE-ProRule" id="PRU00076"/>
    </source>
</evidence>
<evidence type="ECO:0000313" key="24">
    <source>
        <dbReference type="Proteomes" id="UP001222027"/>
    </source>
</evidence>
<dbReference type="Pfam" id="PF07714">
    <property type="entry name" value="PK_Tyr_Ser-Thr"/>
    <property type="match status" value="2"/>
</dbReference>
<dbReference type="SUPFAM" id="SSF51110">
    <property type="entry name" value="alpha-D-mannose-specific plant lectins"/>
    <property type="match status" value="1"/>
</dbReference>
<keyword evidence="12" id="KW-0325">Glycoprotein</keyword>
<proteinExistence type="inferred from homology"/>